<reference evidence="1 2" key="1">
    <citation type="journal article" date="2019" name="Int. J. Syst. Evol. Microbiol.">
        <title>Acidithiobacillus sulfuriphilus sp. nov.: an extremely acidophilic sulfur-oxidizing chemolithotroph isolated from a neutral pH environment.</title>
        <authorList>
            <person name="Falagan C."/>
            <person name="Moya-Beltran A."/>
            <person name="Castro M."/>
            <person name="Quatrini R."/>
            <person name="Johnson D.B."/>
        </authorList>
    </citation>
    <scope>NUCLEOTIDE SEQUENCE [LARGE SCALE GENOMIC DNA]</scope>
    <source>
        <strain evidence="1 2">CJ-2</strain>
    </source>
</reference>
<dbReference type="EMBL" id="CP127527">
    <property type="protein sequence ID" value="XRI76872.1"/>
    <property type="molecule type" value="Genomic_DNA"/>
</dbReference>
<dbReference type="Proteomes" id="UP000271650">
    <property type="component" value="Chromosome"/>
</dbReference>
<protein>
    <submittedName>
        <fullName evidence="1">AAA family ATPase</fullName>
    </submittedName>
</protein>
<name>A0ACD5HMA5_9PROT</name>
<evidence type="ECO:0000313" key="2">
    <source>
        <dbReference type="Proteomes" id="UP000271650"/>
    </source>
</evidence>
<proteinExistence type="predicted"/>
<evidence type="ECO:0000313" key="1">
    <source>
        <dbReference type="EMBL" id="XRI76872.1"/>
    </source>
</evidence>
<keyword evidence="2" id="KW-1185">Reference proteome</keyword>
<organism evidence="1 2">
    <name type="scientific">Acidithiobacillus sulfuriphilus</name>
    <dbReference type="NCBI Taxonomy" id="1867749"/>
    <lineage>
        <taxon>Bacteria</taxon>
        <taxon>Pseudomonadati</taxon>
        <taxon>Pseudomonadota</taxon>
        <taxon>Acidithiobacillia</taxon>
        <taxon>Acidithiobacillales</taxon>
        <taxon>Acidithiobacillaceae</taxon>
        <taxon>Acidithiobacillus</taxon>
    </lineage>
</organism>
<accession>A0ACD5HMA5</accession>
<gene>
    <name evidence="1" type="ORF">EC580_013050</name>
</gene>
<sequence length="410" mass="46148">MMQGTAIANSINKLLRGENLGLLNQVDIDLADLTLICGENNTGKTYATYAIYGFLRSWRQLLRFTLEAEIDELLKEQDKYQFDLQQMFAGKVDDYLTQLGKNYVEILPRVFATEASVFEKTICVPCCTQTDDFLTRPYQQRVQAGPGGKVLATITKEAGSAILDVLVADAEVLQRPYGKLTDFIADAISDIVFAPHLPPVHIASAERTGAAIFRKELDMARTRMLKAINEIDSKELRRNPFKILQKMDADYAWPVEDNVDFVRQLEDIDKRSSELANAHPELLEAFDGIIGGSYKVVKQQLVFQAKGSGKQRFTMNEASSCIRALLDVGFYLRCKARSGDLFMIDEPELNLHPKNQRAFARLVACMVNAGIKVFITTHSDYLIKEINTLIMLNQCTEHTITYMDASMCAR</sequence>